<dbReference type="Proteomes" id="UP000324015">
    <property type="component" value="Chromosome"/>
</dbReference>
<organism evidence="3 4">
    <name type="scientific">Streptomyces venezuelae</name>
    <dbReference type="NCBI Taxonomy" id="54571"/>
    <lineage>
        <taxon>Bacteria</taxon>
        <taxon>Bacillati</taxon>
        <taxon>Actinomycetota</taxon>
        <taxon>Actinomycetes</taxon>
        <taxon>Kitasatosporales</taxon>
        <taxon>Streptomycetaceae</taxon>
        <taxon>Streptomyces</taxon>
    </lineage>
</organism>
<feature type="transmembrane region" description="Helical" evidence="2">
    <location>
        <begin position="79"/>
        <end position="103"/>
    </location>
</feature>
<name>A0A5P2CHF6_STRVZ</name>
<gene>
    <name evidence="3" type="ORF">DEJ49_12045</name>
</gene>
<reference evidence="3 4" key="1">
    <citation type="submission" date="2018-05" db="EMBL/GenBank/DDBJ databases">
        <title>Streptomyces venezuelae.</title>
        <authorList>
            <person name="Kim W."/>
            <person name="Lee N."/>
            <person name="Cho B.-K."/>
        </authorList>
    </citation>
    <scope>NUCLEOTIDE SEQUENCE [LARGE SCALE GENOMIC DNA]</scope>
    <source>
        <strain evidence="3 4">ATCC 14585</strain>
    </source>
</reference>
<dbReference type="RefSeq" id="WP_150184134.1">
    <property type="nucleotide sequence ID" value="NZ_CP029191.1"/>
</dbReference>
<accession>A0A5P2CHF6</accession>
<protein>
    <submittedName>
        <fullName evidence="3">Uncharacterized protein</fullName>
    </submittedName>
</protein>
<feature type="region of interest" description="Disordered" evidence="1">
    <location>
        <begin position="109"/>
        <end position="130"/>
    </location>
</feature>
<evidence type="ECO:0000313" key="4">
    <source>
        <dbReference type="Proteomes" id="UP000324015"/>
    </source>
</evidence>
<dbReference type="EMBL" id="CP029191">
    <property type="protein sequence ID" value="QES41647.1"/>
    <property type="molecule type" value="Genomic_DNA"/>
</dbReference>
<dbReference type="AlphaFoldDB" id="A0A5P2CHF6"/>
<keyword evidence="2" id="KW-0812">Transmembrane</keyword>
<sequence length="240" mass="24747">MRDQEFDALMTAITDDPVPDEALRDPAFAAAHAAAVADVALLRERLGEVGDALAADGAGVAPDPVVPLRPPRGAARHRFTVALGAVAATVAAAMVGGLAWLAVDAGQGAGDADKADTGSGAKSRPEGNADADLSAEGFVACSRLIVEGTVTAVDPVPGGLQDRITVDVTRYLKPGSGKPTVTFPMDHDVDPRLKKGDRVLITIDEGSAEPANWAVGQERDRLRTMILKALPASKKIKCDG</sequence>
<evidence type="ECO:0000256" key="2">
    <source>
        <dbReference type="SAM" id="Phobius"/>
    </source>
</evidence>
<evidence type="ECO:0000313" key="3">
    <source>
        <dbReference type="EMBL" id="QES41647.1"/>
    </source>
</evidence>
<proteinExistence type="predicted"/>
<keyword evidence="2" id="KW-1133">Transmembrane helix</keyword>
<keyword evidence="2" id="KW-0472">Membrane</keyword>
<evidence type="ECO:0000256" key="1">
    <source>
        <dbReference type="SAM" id="MobiDB-lite"/>
    </source>
</evidence>